<keyword evidence="4" id="KW-1185">Reference proteome</keyword>
<reference evidence="3 4" key="1">
    <citation type="submission" date="2021-01" db="EMBL/GenBank/DDBJ databases">
        <title>Genomics of switchgrass bacterial isolates.</title>
        <authorList>
            <person name="Shade A."/>
        </authorList>
    </citation>
    <scope>NUCLEOTIDE SEQUENCE [LARGE SCALE GENOMIC DNA]</scope>
    <source>
        <strain evidence="3 4">PvP111</strain>
    </source>
</reference>
<dbReference type="Proteomes" id="UP000703038">
    <property type="component" value="Unassembled WGS sequence"/>
</dbReference>
<dbReference type="Pfam" id="PF07859">
    <property type="entry name" value="Abhydrolase_3"/>
    <property type="match status" value="1"/>
</dbReference>
<evidence type="ECO:0000313" key="4">
    <source>
        <dbReference type="Proteomes" id="UP000703038"/>
    </source>
</evidence>
<dbReference type="InterPro" id="IPR013094">
    <property type="entry name" value="AB_hydrolase_3"/>
</dbReference>
<dbReference type="EMBL" id="JAFBBK010000001">
    <property type="protein sequence ID" value="MBM7417439.1"/>
    <property type="molecule type" value="Genomic_DNA"/>
</dbReference>
<dbReference type="PANTHER" id="PTHR48081:SF8">
    <property type="entry name" value="ALPHA_BETA HYDROLASE FOLD-3 DOMAIN-CONTAINING PROTEIN-RELATED"/>
    <property type="match status" value="1"/>
</dbReference>
<evidence type="ECO:0000259" key="2">
    <source>
        <dbReference type="Pfam" id="PF07859"/>
    </source>
</evidence>
<dbReference type="PANTHER" id="PTHR48081">
    <property type="entry name" value="AB HYDROLASE SUPERFAMILY PROTEIN C4A8.06C"/>
    <property type="match status" value="1"/>
</dbReference>
<dbReference type="InterPro" id="IPR029058">
    <property type="entry name" value="AB_hydrolase_fold"/>
</dbReference>
<evidence type="ECO:0000256" key="1">
    <source>
        <dbReference type="ARBA" id="ARBA00022801"/>
    </source>
</evidence>
<comment type="caution">
    <text evidence="3">The sequence shown here is derived from an EMBL/GenBank/DDBJ whole genome shotgun (WGS) entry which is preliminary data.</text>
</comment>
<accession>A0ABS2KZV1</accession>
<feature type="domain" description="Alpha/beta hydrolase fold-3" evidence="2">
    <location>
        <begin position="83"/>
        <end position="289"/>
    </location>
</feature>
<protein>
    <submittedName>
        <fullName evidence="3">Acetyl esterase</fullName>
        <ecNumber evidence="3">3.1.1.-</ecNumber>
    </submittedName>
</protein>
<dbReference type="EC" id="3.1.1.-" evidence="3"/>
<proteinExistence type="predicted"/>
<organism evidence="3 4">
    <name type="scientific">Rhodococcoides corynebacterioides</name>
    <dbReference type="NCBI Taxonomy" id="53972"/>
    <lineage>
        <taxon>Bacteria</taxon>
        <taxon>Bacillati</taxon>
        <taxon>Actinomycetota</taxon>
        <taxon>Actinomycetes</taxon>
        <taxon>Mycobacteriales</taxon>
        <taxon>Nocardiaceae</taxon>
        <taxon>Rhodococcoides</taxon>
    </lineage>
</organism>
<dbReference type="InterPro" id="IPR050300">
    <property type="entry name" value="GDXG_lipolytic_enzyme"/>
</dbReference>
<gene>
    <name evidence="3" type="ORF">JOE42_004172</name>
</gene>
<dbReference type="Gene3D" id="3.40.50.1820">
    <property type="entry name" value="alpha/beta hydrolase"/>
    <property type="match status" value="1"/>
</dbReference>
<dbReference type="GO" id="GO:0016787">
    <property type="term" value="F:hydrolase activity"/>
    <property type="evidence" value="ECO:0007669"/>
    <property type="project" value="UniProtKB-KW"/>
</dbReference>
<dbReference type="SUPFAM" id="SSF53474">
    <property type="entry name" value="alpha/beta-Hydrolases"/>
    <property type="match status" value="1"/>
</dbReference>
<sequence>MSTMDWRVRLLGKLMPDNMIVGKSPSQIARLQKPRPHSFLMDLVAGSMKPGVTVEDGVARGGDGHIPVRSYRPTALSGTLPLIVLIHGGGWTVGTLNQYDSMASGIALAADAVVVSLDYRLAPTHPWPAAAEDCYAAFVDVVSRAQQWGADGSRVALVGDSAGGNLSAVTAMLVRDRGGPAIALQALLYPATDLTLSSPSVIENATMPVLKRPTLEAYVALYVPDPADRADPTASPLLAENHAGLPPALVQVAELDPVRDDGLRYAEALQAAGVPVRFTEYVGMPHGYLAFPRFARSATQAFSELVRELRTHLAPG</sequence>
<evidence type="ECO:0000313" key="3">
    <source>
        <dbReference type="EMBL" id="MBM7417439.1"/>
    </source>
</evidence>
<keyword evidence="1 3" id="KW-0378">Hydrolase</keyword>
<name>A0ABS2KZV1_9NOCA</name>